<dbReference type="AlphaFoldDB" id="A0A2G9UEW5"/>
<reference evidence="1 2" key="1">
    <citation type="submission" date="2015-09" db="EMBL/GenBank/DDBJ databases">
        <title>Draft genome of the parasitic nematode Teladorsagia circumcincta isolate WARC Sus (inbred).</title>
        <authorList>
            <person name="Mitreva M."/>
        </authorList>
    </citation>
    <scope>NUCLEOTIDE SEQUENCE [LARGE SCALE GENOMIC DNA]</scope>
    <source>
        <strain evidence="1 2">S</strain>
    </source>
</reference>
<name>A0A2G9UEW5_TELCI</name>
<proteinExistence type="predicted"/>
<sequence length="183" mass="20820">MFSEMDRFAETCVTSAVLYATTPDDILLHGFMCKQKRGSTHPSSFTGSSTQAKNCCRQLTQLDGHNDAFTVDIHSTSDDCSPRSLAKRGGARAFHGYYNMPSSKRISGAYPYYFYEKRGGGRAFVGGWQPYEYSLGSRMERRGGGRAFNGWRGPSEYYSRFYDNPYYKRSSSLWEFLEDRNAI</sequence>
<evidence type="ECO:0000313" key="2">
    <source>
        <dbReference type="Proteomes" id="UP000230423"/>
    </source>
</evidence>
<dbReference type="EMBL" id="KZ346940">
    <property type="protein sequence ID" value="PIO68761.1"/>
    <property type="molecule type" value="Genomic_DNA"/>
</dbReference>
<organism evidence="1 2">
    <name type="scientific">Teladorsagia circumcincta</name>
    <name type="common">Brown stomach worm</name>
    <name type="synonym">Ostertagia circumcincta</name>
    <dbReference type="NCBI Taxonomy" id="45464"/>
    <lineage>
        <taxon>Eukaryota</taxon>
        <taxon>Metazoa</taxon>
        <taxon>Ecdysozoa</taxon>
        <taxon>Nematoda</taxon>
        <taxon>Chromadorea</taxon>
        <taxon>Rhabditida</taxon>
        <taxon>Rhabditina</taxon>
        <taxon>Rhabditomorpha</taxon>
        <taxon>Strongyloidea</taxon>
        <taxon>Trichostrongylidae</taxon>
        <taxon>Teladorsagia</taxon>
    </lineage>
</organism>
<gene>
    <name evidence="1" type="ORF">TELCIR_09436</name>
</gene>
<protein>
    <submittedName>
        <fullName evidence="1">Uncharacterized protein</fullName>
    </submittedName>
</protein>
<accession>A0A2G9UEW5</accession>
<keyword evidence="2" id="KW-1185">Reference proteome</keyword>
<dbReference type="Proteomes" id="UP000230423">
    <property type="component" value="Unassembled WGS sequence"/>
</dbReference>
<evidence type="ECO:0000313" key="1">
    <source>
        <dbReference type="EMBL" id="PIO68761.1"/>
    </source>
</evidence>
<dbReference type="OrthoDB" id="5862541at2759"/>